<feature type="domain" description="Tudor" evidence="1">
    <location>
        <begin position="40"/>
        <end position="83"/>
    </location>
</feature>
<proteinExistence type="predicted"/>
<dbReference type="Proteomes" id="UP001163046">
    <property type="component" value="Unassembled WGS sequence"/>
</dbReference>
<evidence type="ECO:0000259" key="1">
    <source>
        <dbReference type="PROSITE" id="PS50304"/>
    </source>
</evidence>
<accession>A0A9W9YJ61</accession>
<dbReference type="EMBL" id="MU827343">
    <property type="protein sequence ID" value="KAJ7352990.1"/>
    <property type="molecule type" value="Genomic_DNA"/>
</dbReference>
<sequence>MLATSGLRNLIVNPLEDYKCCKKNINMYAGRNLQHIERRQLSVGMLCLALYAEDELFYRARVLDIRKDNHVEVLFLDFVMKRL</sequence>
<dbReference type="AlphaFoldDB" id="A0A9W9YJ61"/>
<dbReference type="OrthoDB" id="197400at2759"/>
<dbReference type="Gene3D" id="2.30.30.140">
    <property type="match status" value="1"/>
</dbReference>
<dbReference type="InterPro" id="IPR002999">
    <property type="entry name" value="Tudor"/>
</dbReference>
<dbReference type="PROSITE" id="PS50304">
    <property type="entry name" value="TUDOR"/>
    <property type="match status" value="1"/>
</dbReference>
<evidence type="ECO:0000313" key="3">
    <source>
        <dbReference type="Proteomes" id="UP001163046"/>
    </source>
</evidence>
<organism evidence="2 3">
    <name type="scientific">Desmophyllum pertusum</name>
    <dbReference type="NCBI Taxonomy" id="174260"/>
    <lineage>
        <taxon>Eukaryota</taxon>
        <taxon>Metazoa</taxon>
        <taxon>Cnidaria</taxon>
        <taxon>Anthozoa</taxon>
        <taxon>Hexacorallia</taxon>
        <taxon>Scleractinia</taxon>
        <taxon>Caryophylliina</taxon>
        <taxon>Caryophylliidae</taxon>
        <taxon>Desmophyllum</taxon>
    </lineage>
</organism>
<keyword evidence="3" id="KW-1185">Reference proteome</keyword>
<evidence type="ECO:0000313" key="2">
    <source>
        <dbReference type="EMBL" id="KAJ7352990.1"/>
    </source>
</evidence>
<dbReference type="CDD" id="cd20379">
    <property type="entry name" value="Tudor_dTUD-like"/>
    <property type="match status" value="1"/>
</dbReference>
<dbReference type="SUPFAM" id="SSF63748">
    <property type="entry name" value="Tudor/PWWP/MBT"/>
    <property type="match status" value="1"/>
</dbReference>
<protein>
    <recommendedName>
        <fullName evidence="1">Tudor domain-containing protein</fullName>
    </recommendedName>
</protein>
<reference evidence="2" key="1">
    <citation type="submission" date="2023-01" db="EMBL/GenBank/DDBJ databases">
        <title>Genome assembly of the deep-sea coral Lophelia pertusa.</title>
        <authorList>
            <person name="Herrera S."/>
            <person name="Cordes E."/>
        </authorList>
    </citation>
    <scope>NUCLEOTIDE SEQUENCE</scope>
    <source>
        <strain evidence="2">USNM1676648</strain>
        <tissue evidence="2">Polyp</tissue>
    </source>
</reference>
<name>A0A9W9YJ61_9CNID</name>
<comment type="caution">
    <text evidence="2">The sequence shown here is derived from an EMBL/GenBank/DDBJ whole genome shotgun (WGS) entry which is preliminary data.</text>
</comment>
<gene>
    <name evidence="2" type="ORF">OS493_032929</name>
</gene>
<dbReference type="Pfam" id="PF00567">
    <property type="entry name" value="TUDOR"/>
    <property type="match status" value="1"/>
</dbReference>